<reference evidence="1 2" key="1">
    <citation type="journal article" date="2020" name="Food Funct.">
        <title>Screening of Lactobacillus salivarius strains from the feces of Chinese populations and the evaluation of their effects against intestinal inflammation in mice.</title>
        <authorList>
            <person name="Zhai Q."/>
            <person name="Shen X."/>
            <person name="Cen S."/>
            <person name="Zhang C."/>
            <person name="Tian F."/>
            <person name="Zhao J."/>
            <person name="Zhang H."/>
            <person name="Xue Y."/>
            <person name="Chen W."/>
        </authorList>
    </citation>
    <scope>NUCLEOTIDE SEQUENCE [LARGE SCALE GENOMIC DNA]</scope>
    <source>
        <strain evidence="1 2">FYNDL5_1.scaf</strain>
    </source>
</reference>
<organism evidence="1 2">
    <name type="scientific">Ligilactobacillus salivarius</name>
    <dbReference type="NCBI Taxonomy" id="1624"/>
    <lineage>
        <taxon>Bacteria</taxon>
        <taxon>Bacillati</taxon>
        <taxon>Bacillota</taxon>
        <taxon>Bacilli</taxon>
        <taxon>Lactobacillales</taxon>
        <taxon>Lactobacillaceae</taxon>
        <taxon>Ligilactobacillus</taxon>
    </lineage>
</organism>
<evidence type="ECO:0000313" key="2">
    <source>
        <dbReference type="Proteomes" id="UP000471678"/>
    </source>
</evidence>
<comment type="caution">
    <text evidence="1">The sequence shown here is derived from an EMBL/GenBank/DDBJ whole genome shotgun (WGS) entry which is preliminary data.</text>
</comment>
<dbReference type="SUPFAM" id="SSF46955">
    <property type="entry name" value="Putative DNA-binding domain"/>
    <property type="match status" value="1"/>
</dbReference>
<sequence>MLNILSPKALQALINELKELFMEAVKIATKTNEGRLKSRKDAAKYIGLSVDILDKLAKQGMITPVRFDGVNKILYDVRDLDELIELNKLENKYSGVA</sequence>
<dbReference type="AlphaFoldDB" id="A0A6N9IP17"/>
<name>A0A6N9IP17_9LACO</name>
<dbReference type="RefSeq" id="WP_161022175.1">
    <property type="nucleotide sequence ID" value="NZ_JAPWJV010000002.1"/>
</dbReference>
<dbReference type="Proteomes" id="UP000471678">
    <property type="component" value="Unassembled WGS sequence"/>
</dbReference>
<protein>
    <recommendedName>
        <fullName evidence="3">DNA-binding protein</fullName>
    </recommendedName>
</protein>
<dbReference type="InterPro" id="IPR009061">
    <property type="entry name" value="DNA-bd_dom_put_sf"/>
</dbReference>
<evidence type="ECO:0000313" key="1">
    <source>
        <dbReference type="EMBL" id="MYY64133.1"/>
    </source>
</evidence>
<evidence type="ECO:0008006" key="3">
    <source>
        <dbReference type="Google" id="ProtNLM"/>
    </source>
</evidence>
<dbReference type="EMBL" id="VSUB01000001">
    <property type="protein sequence ID" value="MYY64133.1"/>
    <property type="molecule type" value="Genomic_DNA"/>
</dbReference>
<gene>
    <name evidence="1" type="ORF">FYL25_01555</name>
</gene>
<proteinExistence type="predicted"/>
<accession>A0A6N9IP17</accession>